<accession>A0A4R5NHL2</accession>
<sequence>MKVREQGNSLVVTVPKRFGIKSGTEVVAIKGKDGSFMYIPKMENPFKDDAVHFQHDEAFDGDSTGREEI</sequence>
<organism evidence="1 2">
    <name type="scientific">Lentilactobacillus buchneri DSM 20057</name>
    <dbReference type="NCBI Taxonomy" id="1423728"/>
    <lineage>
        <taxon>Bacteria</taxon>
        <taxon>Bacillati</taxon>
        <taxon>Bacillota</taxon>
        <taxon>Bacilli</taxon>
        <taxon>Lactobacillales</taxon>
        <taxon>Lactobacillaceae</taxon>
        <taxon>Lentilactobacillus</taxon>
    </lineage>
</organism>
<reference evidence="1 2" key="1">
    <citation type="journal article" date="2019" name="Appl. Microbiol. Biotechnol.">
        <title>Uncovering carbohydrate metabolism through a genotype-phenotype association study of 56 lactic acid bacteria genomes.</title>
        <authorList>
            <person name="Buron-Moles G."/>
            <person name="Chailyan A."/>
            <person name="Dolejs I."/>
            <person name="Forster J."/>
            <person name="Miks M.H."/>
        </authorList>
    </citation>
    <scope>NUCLEOTIDE SEQUENCE [LARGE SCALE GENOMIC DNA]</scope>
    <source>
        <strain evidence="1 2">ATCC 4005</strain>
    </source>
</reference>
<comment type="caution">
    <text evidence="1">The sequence shown here is derived from an EMBL/GenBank/DDBJ whole genome shotgun (WGS) entry which is preliminary data.</text>
</comment>
<dbReference type="NCBIfam" id="NF047400">
    <property type="entry name" value="MazE_PemI_antitoxin"/>
    <property type="match status" value="1"/>
</dbReference>
<gene>
    <name evidence="1" type="ORF">C5L32_001350</name>
</gene>
<evidence type="ECO:0000313" key="2">
    <source>
        <dbReference type="Proteomes" id="UP000295181"/>
    </source>
</evidence>
<name>A0A4R5NHL2_LENBU</name>
<evidence type="ECO:0008006" key="3">
    <source>
        <dbReference type="Google" id="ProtNLM"/>
    </source>
</evidence>
<dbReference type="EMBL" id="PUFP01000075">
    <property type="protein sequence ID" value="TDG73997.1"/>
    <property type="molecule type" value="Genomic_DNA"/>
</dbReference>
<protein>
    <recommendedName>
        <fullName evidence="3">SpoVT-AbrB domain-containing protein</fullName>
    </recommendedName>
</protein>
<dbReference type="RefSeq" id="WP_013726922.1">
    <property type="nucleotide sequence ID" value="NZ_AZDM01000003.1"/>
</dbReference>
<dbReference type="AlphaFoldDB" id="A0A4R5NHL2"/>
<evidence type="ECO:0000313" key="1">
    <source>
        <dbReference type="EMBL" id="TDG73997.1"/>
    </source>
</evidence>
<proteinExistence type="predicted"/>
<dbReference type="GeneID" id="72461024"/>
<dbReference type="Proteomes" id="UP000295181">
    <property type="component" value="Unassembled WGS sequence"/>
</dbReference>